<evidence type="ECO:0000313" key="2">
    <source>
        <dbReference type="Proteomes" id="UP001165960"/>
    </source>
</evidence>
<accession>A0ACC2TWS4</accession>
<organism evidence="1 2">
    <name type="scientific">Entomophthora muscae</name>
    <dbReference type="NCBI Taxonomy" id="34485"/>
    <lineage>
        <taxon>Eukaryota</taxon>
        <taxon>Fungi</taxon>
        <taxon>Fungi incertae sedis</taxon>
        <taxon>Zoopagomycota</taxon>
        <taxon>Entomophthoromycotina</taxon>
        <taxon>Entomophthoromycetes</taxon>
        <taxon>Entomophthorales</taxon>
        <taxon>Entomophthoraceae</taxon>
        <taxon>Entomophthora</taxon>
    </lineage>
</organism>
<dbReference type="EMBL" id="QTSX02002133">
    <property type="protein sequence ID" value="KAJ9078936.1"/>
    <property type="molecule type" value="Genomic_DNA"/>
</dbReference>
<comment type="caution">
    <text evidence="1">The sequence shown here is derived from an EMBL/GenBank/DDBJ whole genome shotgun (WGS) entry which is preliminary data.</text>
</comment>
<reference evidence="1" key="1">
    <citation type="submission" date="2022-04" db="EMBL/GenBank/DDBJ databases">
        <title>Genome of the entomopathogenic fungus Entomophthora muscae.</title>
        <authorList>
            <person name="Elya C."/>
            <person name="Lovett B.R."/>
            <person name="Lee E."/>
            <person name="Macias A.M."/>
            <person name="Hajek A.E."/>
            <person name="De Bivort B.L."/>
            <person name="Kasson M.T."/>
            <person name="De Fine Licht H.H."/>
            <person name="Stajich J.E."/>
        </authorList>
    </citation>
    <scope>NUCLEOTIDE SEQUENCE</scope>
    <source>
        <strain evidence="1">Berkeley</strain>
    </source>
</reference>
<evidence type="ECO:0000313" key="1">
    <source>
        <dbReference type="EMBL" id="KAJ9078936.1"/>
    </source>
</evidence>
<gene>
    <name evidence="1" type="ORF">DSO57_1001686</name>
</gene>
<dbReference type="Proteomes" id="UP001165960">
    <property type="component" value="Unassembled WGS sequence"/>
</dbReference>
<sequence length="672" mass="75417">MHIVKLELDRDPNASSYNKSPEQDFLFLPPRELNKLLVNSFGGSIKRNSRSKEWRSCEHVLNTPFYNMKNSDSSDNSFQDKDTNGPPISPQCPRNISIICIDPVERQDIQGPSNDTQYFNIESKESNKGVNFTWGLKDDSGLRPFRIGEVSVPLLGTVRLFKEKVSAPEFDLENTEELGENDSSGGSEGKELDAESAPGYTNEMLLRNLQGESSTPSSRPSSPYPISDSDLSEEETIVGIISIPSKLSVQEIMLFLDPFVILPQLKSIRLIKSSLDTCPISSTRVMAFIKFQTFNSALTFYNHLNCQPFDVFEEATCYGIFVDAIQAKFEKTHLKTSKLYELPTCPACLVRLDGTVTGLRGEAVSDDVPLGWGLGAESNRCLVCWHAQHHPTDDHSSDAKLKAGLACNICQSVEDRWSCLICGHLGCGRYKRAHARKHAEEKGHMLALELGTVRVWDYLGDCYVHRLVRNQADGQIVALPETQIPSFSAEDKPKKMIDASEEIALLKMQLESQHILYQAQLDAGLKIQSQLLLQVEAATTEALFQKNEHNKLMRQLAVEEDRSNKLKSLLAQIEPQVKEDEAIFKQLLANIKEVRCYKSDMINKVEDLSSQLQDINFFLKAQGRIARDMPELQHGTLELVSAEQSDSTIKPPEEPSAPEVKKQSKKKGRRRK</sequence>
<keyword evidence="2" id="KW-1185">Reference proteome</keyword>
<name>A0ACC2TWS4_9FUNG</name>
<proteinExistence type="predicted"/>
<protein>
    <submittedName>
        <fullName evidence="1">Uncharacterized protein</fullName>
    </submittedName>
</protein>